<evidence type="ECO:0000256" key="6">
    <source>
        <dbReference type="ARBA" id="ARBA00023014"/>
    </source>
</evidence>
<evidence type="ECO:0000313" key="9">
    <source>
        <dbReference type="EMBL" id="KNZ69702.1"/>
    </source>
</evidence>
<evidence type="ECO:0000256" key="3">
    <source>
        <dbReference type="ARBA" id="ARBA00022691"/>
    </source>
</evidence>
<dbReference type="InterPro" id="IPR013785">
    <property type="entry name" value="Aldolase_TIM"/>
</dbReference>
<dbReference type="Gene3D" id="3.20.20.70">
    <property type="entry name" value="Aldolase class I"/>
    <property type="match status" value="1"/>
</dbReference>
<dbReference type="EMBL" id="LGTE01000009">
    <property type="protein sequence ID" value="KNZ69702.1"/>
    <property type="molecule type" value="Genomic_DNA"/>
</dbReference>
<accession>A0A0L6W295</accession>
<dbReference type="SFLD" id="SFLDG01082">
    <property type="entry name" value="B12-binding_domain_containing"/>
    <property type="match status" value="1"/>
</dbReference>
<dbReference type="GO" id="GO:0051539">
    <property type="term" value="F:4 iron, 4 sulfur cluster binding"/>
    <property type="evidence" value="ECO:0007669"/>
    <property type="project" value="UniProtKB-KW"/>
</dbReference>
<dbReference type="SFLD" id="SFLDG01280">
    <property type="entry name" value="HydE/PylB-like"/>
    <property type="match status" value="1"/>
</dbReference>
<dbReference type="PROSITE" id="PS51918">
    <property type="entry name" value="RADICAL_SAM"/>
    <property type="match status" value="1"/>
</dbReference>
<dbReference type="GO" id="GO:0044272">
    <property type="term" value="P:sulfur compound biosynthetic process"/>
    <property type="evidence" value="ECO:0007669"/>
    <property type="project" value="UniProtKB-ARBA"/>
</dbReference>
<dbReference type="InterPro" id="IPR007197">
    <property type="entry name" value="rSAM"/>
</dbReference>
<reference evidence="10" key="1">
    <citation type="submission" date="2015-07" db="EMBL/GenBank/DDBJ databases">
        <title>Complete Genome of Thermincola ferriacetica strain Z-0001T.</title>
        <authorList>
            <person name="Lusk B."/>
            <person name="Badalamenti J.P."/>
            <person name="Parameswaran P."/>
            <person name="Bond D.R."/>
            <person name="Torres C.I."/>
        </authorList>
    </citation>
    <scope>NUCLEOTIDE SEQUENCE [LARGE SCALE GENOMIC DNA]</scope>
    <source>
        <strain evidence="10">Z-0001</strain>
    </source>
</reference>
<dbReference type="InterPro" id="IPR010722">
    <property type="entry name" value="BATS_dom"/>
</dbReference>
<gene>
    <name evidence="9" type="ORF">Tfer_1517</name>
</gene>
<dbReference type="InterPro" id="IPR021778">
    <property type="entry name" value="Se/S_carrier-like"/>
</dbReference>
<dbReference type="CDD" id="cd01335">
    <property type="entry name" value="Radical_SAM"/>
    <property type="match status" value="1"/>
</dbReference>
<dbReference type="PATRIC" id="fig|281456.6.peg.1621"/>
<dbReference type="PANTHER" id="PTHR43726:SF1">
    <property type="entry name" value="BIOTIN SYNTHASE"/>
    <property type="match status" value="1"/>
</dbReference>
<sequence length="429" mass="48742">MCKMAREFYLILCPSTSHMLRSHKLLTGHGIPVIQVPVPPSAGTVCSTALKLESIYLKQALEILRKNHVLTDKLIKDDNIGIERLLGNLRQKVFLTQVLRKIVNELIYEEKDLEYLLKLEDKEDLTGLFSAADNLRRAVIGDTVEIRAAIEFSNFCQKNCFYCGLRKHNWALKRYRMTLPEIVDQTCRLAALGIRTVILQSGEDYRYDQDSLVRLIKEIKNKTGMRITLSLGERPWREYAAFRKAGANNYLLKIETTNEDLFKKLHPDDDLQERMQHTLWLKELGYIVGSGNIIGLPGQNALDIARDILWFKKMEVHMIGIGPFVPAQGTPLADAPAGDILDTLKAMAVARLVCRNSFIPSTTALATLNKEAQKTGLTVGANTIMLVSTPMEYKKDYCIYNNKVDVNLEWALSMIQELGREKPRYLKEV</sequence>
<evidence type="ECO:0000256" key="5">
    <source>
        <dbReference type="ARBA" id="ARBA00023004"/>
    </source>
</evidence>
<dbReference type="NCBIfam" id="TIGR03956">
    <property type="entry name" value="rSAM_HydE"/>
    <property type="match status" value="1"/>
</dbReference>
<dbReference type="GO" id="GO:0016740">
    <property type="term" value="F:transferase activity"/>
    <property type="evidence" value="ECO:0007669"/>
    <property type="project" value="TreeGrafter"/>
</dbReference>
<evidence type="ECO:0000259" key="8">
    <source>
        <dbReference type="PROSITE" id="PS51918"/>
    </source>
</evidence>
<dbReference type="PANTHER" id="PTHR43726">
    <property type="entry name" value="3-METHYLORNITHINE SYNTHASE"/>
    <property type="match status" value="1"/>
</dbReference>
<dbReference type="SMART" id="SM00876">
    <property type="entry name" value="BATS"/>
    <property type="match status" value="1"/>
</dbReference>
<keyword evidence="6" id="KW-0411">Iron-sulfur</keyword>
<feature type="domain" description="Radical SAM core" evidence="8">
    <location>
        <begin position="142"/>
        <end position="362"/>
    </location>
</feature>
<keyword evidence="3" id="KW-0949">S-adenosyl-L-methionine</keyword>
<keyword evidence="5" id="KW-0408">Iron</keyword>
<protein>
    <submittedName>
        <fullName evidence="9">Radical SAM protein</fullName>
    </submittedName>
</protein>
<dbReference type="SMART" id="SM00729">
    <property type="entry name" value="Elp3"/>
    <property type="match status" value="1"/>
</dbReference>
<dbReference type="AlphaFoldDB" id="A0A0L6W295"/>
<comment type="caution">
    <text evidence="9">The sequence shown here is derived from an EMBL/GenBank/DDBJ whole genome shotgun (WGS) entry which is preliminary data.</text>
</comment>
<dbReference type="SFLD" id="SFLDG01060">
    <property type="entry name" value="BATS_domain_containing"/>
    <property type="match status" value="1"/>
</dbReference>
<dbReference type="InterPro" id="IPR024021">
    <property type="entry name" value="FeFe-hyd_HydE_rSAM"/>
</dbReference>
<dbReference type="InterPro" id="IPR034422">
    <property type="entry name" value="HydE/PylB-like"/>
</dbReference>
<keyword evidence="4" id="KW-0479">Metal-binding</keyword>
<dbReference type="InterPro" id="IPR058240">
    <property type="entry name" value="rSAM_sf"/>
</dbReference>
<dbReference type="InterPro" id="IPR006638">
    <property type="entry name" value="Elp3/MiaA/NifB-like_rSAM"/>
</dbReference>
<organism evidence="9 10">
    <name type="scientific">Thermincola ferriacetica</name>
    <dbReference type="NCBI Taxonomy" id="281456"/>
    <lineage>
        <taxon>Bacteria</taxon>
        <taxon>Bacillati</taxon>
        <taxon>Bacillota</taxon>
        <taxon>Clostridia</taxon>
        <taxon>Eubacteriales</taxon>
        <taxon>Thermincolaceae</taxon>
        <taxon>Thermincola</taxon>
    </lineage>
</organism>
<dbReference type="SFLD" id="SFLDS00029">
    <property type="entry name" value="Radical_SAM"/>
    <property type="match status" value="1"/>
</dbReference>
<dbReference type="GO" id="GO:0046872">
    <property type="term" value="F:metal ion binding"/>
    <property type="evidence" value="ECO:0007669"/>
    <property type="project" value="UniProtKB-KW"/>
</dbReference>
<keyword evidence="2" id="KW-0004">4Fe-4S</keyword>
<dbReference type="Pfam" id="PF11823">
    <property type="entry name" value="Se_S_carrier"/>
    <property type="match status" value="1"/>
</dbReference>
<evidence type="ECO:0000256" key="1">
    <source>
        <dbReference type="ARBA" id="ARBA00001966"/>
    </source>
</evidence>
<evidence type="ECO:0000256" key="4">
    <source>
        <dbReference type="ARBA" id="ARBA00022723"/>
    </source>
</evidence>
<dbReference type="Pfam" id="PF04055">
    <property type="entry name" value="Radical_SAM"/>
    <property type="match status" value="1"/>
</dbReference>
<dbReference type="GO" id="GO:0042364">
    <property type="term" value="P:water-soluble vitamin biosynthetic process"/>
    <property type="evidence" value="ECO:0007669"/>
    <property type="project" value="UniProtKB-ARBA"/>
</dbReference>
<dbReference type="Pfam" id="PF06968">
    <property type="entry name" value="BATS"/>
    <property type="match status" value="1"/>
</dbReference>
<evidence type="ECO:0000313" key="10">
    <source>
        <dbReference type="Proteomes" id="UP000037175"/>
    </source>
</evidence>
<evidence type="ECO:0000256" key="2">
    <source>
        <dbReference type="ARBA" id="ARBA00022485"/>
    </source>
</evidence>
<dbReference type="Proteomes" id="UP000037175">
    <property type="component" value="Unassembled WGS sequence"/>
</dbReference>
<evidence type="ECO:0000256" key="7">
    <source>
        <dbReference type="ARBA" id="ARBA00034078"/>
    </source>
</evidence>
<comment type="cofactor">
    <cofactor evidence="1">
        <name>[4Fe-4S] cluster</name>
        <dbReference type="ChEBI" id="CHEBI:49883"/>
    </cofactor>
</comment>
<proteinExistence type="predicted"/>
<name>A0A0L6W295_9FIRM</name>
<comment type="cofactor">
    <cofactor evidence="7">
        <name>[2Fe-2S] cluster</name>
        <dbReference type="ChEBI" id="CHEBI:190135"/>
    </cofactor>
</comment>
<dbReference type="SUPFAM" id="SSF102114">
    <property type="entry name" value="Radical SAM enzymes"/>
    <property type="match status" value="1"/>
</dbReference>
<keyword evidence="10" id="KW-1185">Reference proteome</keyword>